<reference evidence="2" key="1">
    <citation type="journal article" date="2019" name="Nat. Commun.">
        <title>The genome of broomcorn millet.</title>
        <authorList>
            <person name="Zou C."/>
            <person name="Miki D."/>
            <person name="Li D."/>
            <person name="Tang Q."/>
            <person name="Xiao L."/>
            <person name="Rajput S."/>
            <person name="Deng P."/>
            <person name="Jia W."/>
            <person name="Huang R."/>
            <person name="Zhang M."/>
            <person name="Sun Y."/>
            <person name="Hu J."/>
            <person name="Fu X."/>
            <person name="Schnable P.S."/>
            <person name="Li F."/>
            <person name="Zhang H."/>
            <person name="Feng B."/>
            <person name="Zhu X."/>
            <person name="Liu R."/>
            <person name="Schnable J.C."/>
            <person name="Zhu J.-K."/>
            <person name="Zhang H."/>
        </authorList>
    </citation>
    <scope>NUCLEOTIDE SEQUENCE [LARGE SCALE GENOMIC DNA]</scope>
</reference>
<proteinExistence type="predicted"/>
<dbReference type="AlphaFoldDB" id="A0A3L6PKC5"/>
<evidence type="ECO:0000313" key="1">
    <source>
        <dbReference type="EMBL" id="RLM58612.1"/>
    </source>
</evidence>
<protein>
    <submittedName>
        <fullName evidence="1">Uncharacterized protein</fullName>
    </submittedName>
</protein>
<organism evidence="1 2">
    <name type="scientific">Panicum miliaceum</name>
    <name type="common">Proso millet</name>
    <name type="synonym">Broomcorn millet</name>
    <dbReference type="NCBI Taxonomy" id="4540"/>
    <lineage>
        <taxon>Eukaryota</taxon>
        <taxon>Viridiplantae</taxon>
        <taxon>Streptophyta</taxon>
        <taxon>Embryophyta</taxon>
        <taxon>Tracheophyta</taxon>
        <taxon>Spermatophyta</taxon>
        <taxon>Magnoliopsida</taxon>
        <taxon>Liliopsida</taxon>
        <taxon>Poales</taxon>
        <taxon>Poaceae</taxon>
        <taxon>PACMAD clade</taxon>
        <taxon>Panicoideae</taxon>
        <taxon>Panicodae</taxon>
        <taxon>Paniceae</taxon>
        <taxon>Panicinae</taxon>
        <taxon>Panicum</taxon>
        <taxon>Panicum sect. Panicum</taxon>
    </lineage>
</organism>
<keyword evidence="2" id="KW-1185">Reference proteome</keyword>
<evidence type="ECO:0000313" key="2">
    <source>
        <dbReference type="Proteomes" id="UP000275267"/>
    </source>
</evidence>
<dbReference type="EMBL" id="PQIB02000017">
    <property type="protein sequence ID" value="RLM58612.1"/>
    <property type="molecule type" value="Genomic_DNA"/>
</dbReference>
<dbReference type="Proteomes" id="UP000275267">
    <property type="component" value="Unassembled WGS sequence"/>
</dbReference>
<gene>
    <name evidence="1" type="ORF">C2845_PM18G08150</name>
</gene>
<sequence>MAIDEEDLYVTPELLDAAVDKQHRSFMSAVRGVMLKTLRARVPMSTMPLDS</sequence>
<name>A0A3L6PKC5_PANMI</name>
<comment type="caution">
    <text evidence="1">The sequence shown here is derived from an EMBL/GenBank/DDBJ whole genome shotgun (WGS) entry which is preliminary data.</text>
</comment>
<accession>A0A3L6PKC5</accession>